<dbReference type="Proteomes" id="UP000236959">
    <property type="component" value="Unassembled WGS sequence"/>
</dbReference>
<name>A0A2S3UX78_9HYPH</name>
<organism evidence="1 2">
    <name type="scientific">Roseibium marinum</name>
    <dbReference type="NCBI Taxonomy" id="281252"/>
    <lineage>
        <taxon>Bacteria</taxon>
        <taxon>Pseudomonadati</taxon>
        <taxon>Pseudomonadota</taxon>
        <taxon>Alphaproteobacteria</taxon>
        <taxon>Hyphomicrobiales</taxon>
        <taxon>Stappiaceae</taxon>
        <taxon>Roseibium</taxon>
    </lineage>
</organism>
<dbReference type="EMBL" id="PPCN01000003">
    <property type="protein sequence ID" value="POF32307.1"/>
    <property type="molecule type" value="Genomic_DNA"/>
</dbReference>
<evidence type="ECO:0000313" key="1">
    <source>
        <dbReference type="EMBL" id="POF32307.1"/>
    </source>
</evidence>
<protein>
    <submittedName>
        <fullName evidence="1">Uncharacterized protein</fullName>
    </submittedName>
</protein>
<evidence type="ECO:0000313" key="2">
    <source>
        <dbReference type="Proteomes" id="UP000236959"/>
    </source>
</evidence>
<accession>A0A2S3UX78</accession>
<reference evidence="1 2" key="1">
    <citation type="submission" date="2018-01" db="EMBL/GenBank/DDBJ databases">
        <title>Genomic Encyclopedia of Archaeal and Bacterial Type Strains, Phase II (KMG-II): from individual species to whole genera.</title>
        <authorList>
            <person name="Goeker M."/>
        </authorList>
    </citation>
    <scope>NUCLEOTIDE SEQUENCE [LARGE SCALE GENOMIC DNA]</scope>
    <source>
        <strain evidence="1 2">DSM 17023</strain>
    </source>
</reference>
<comment type="caution">
    <text evidence="1">The sequence shown here is derived from an EMBL/GenBank/DDBJ whole genome shotgun (WGS) entry which is preliminary data.</text>
</comment>
<dbReference type="OrthoDB" id="7726273at2"/>
<sequence>MSIRELVGVFALAAVVLGSAIPVSAAQETRDARRAKNCAYYREMIAHALEGIDGEALSPSFVEEHDAFVAGGCLATRPACPKSPADFAFADLLTMMTVSANMGSTFTPFWCPAARGG</sequence>
<keyword evidence="2" id="KW-1185">Reference proteome</keyword>
<dbReference type="RefSeq" id="WP_103222236.1">
    <property type="nucleotide sequence ID" value="NZ_PPCN01000003.1"/>
</dbReference>
<proteinExistence type="predicted"/>
<gene>
    <name evidence="1" type="ORF">CLV41_103230</name>
</gene>
<dbReference type="AlphaFoldDB" id="A0A2S3UX78"/>